<evidence type="ECO:0000256" key="11">
    <source>
        <dbReference type="ARBA" id="ARBA00023136"/>
    </source>
</evidence>
<evidence type="ECO:0000256" key="10">
    <source>
        <dbReference type="ARBA" id="ARBA00023002"/>
    </source>
</evidence>
<dbReference type="InterPro" id="IPR034227">
    <property type="entry name" value="CuRO_UO_II"/>
</dbReference>
<dbReference type="InterPro" id="IPR002429">
    <property type="entry name" value="CcO_II-like_C"/>
</dbReference>
<reference evidence="15 16" key="1">
    <citation type="submission" date="2022-01" db="EMBL/GenBank/DDBJ databases">
        <authorList>
            <person name="Won M."/>
            <person name="Kim S.-J."/>
            <person name="Kwon S.-W."/>
        </authorList>
    </citation>
    <scope>NUCLEOTIDE SEQUENCE [LARGE SCALE GENOMIC DNA]</scope>
    <source>
        <strain evidence="15 16">KCTC 23505</strain>
    </source>
</reference>
<dbReference type="Pfam" id="PF00116">
    <property type="entry name" value="COX2"/>
    <property type="match status" value="1"/>
</dbReference>
<feature type="domain" description="Cytochrome oxidase subunit II copper A binding" evidence="13">
    <location>
        <begin position="122"/>
        <end position="234"/>
    </location>
</feature>
<comment type="similarity">
    <text evidence="2">Belongs to the cytochrome c oxidase subunit 2 family.</text>
</comment>
<keyword evidence="9 12" id="KW-1133">Transmembrane helix</keyword>
<evidence type="ECO:0000259" key="13">
    <source>
        <dbReference type="PROSITE" id="PS50857"/>
    </source>
</evidence>
<evidence type="ECO:0000256" key="3">
    <source>
        <dbReference type="ARBA" id="ARBA00022448"/>
    </source>
</evidence>
<dbReference type="Proteomes" id="UP001521209">
    <property type="component" value="Unassembled WGS sequence"/>
</dbReference>
<evidence type="ECO:0000256" key="1">
    <source>
        <dbReference type="ARBA" id="ARBA00004651"/>
    </source>
</evidence>
<evidence type="ECO:0000313" key="15">
    <source>
        <dbReference type="EMBL" id="MCF3948281.1"/>
    </source>
</evidence>
<dbReference type="Gene3D" id="1.10.287.90">
    <property type="match status" value="1"/>
</dbReference>
<keyword evidence="4" id="KW-1003">Cell membrane</keyword>
<dbReference type="PANTHER" id="PTHR22888:SF18">
    <property type="entry name" value="CYTOCHROME BO(3) UBIQUINOL OXIDASE SUBUNIT 2"/>
    <property type="match status" value="1"/>
</dbReference>
<evidence type="ECO:0000256" key="6">
    <source>
        <dbReference type="ARBA" id="ARBA00022692"/>
    </source>
</evidence>
<name>A0ABS9E2X6_9PROT</name>
<dbReference type="SUPFAM" id="SSF49503">
    <property type="entry name" value="Cupredoxins"/>
    <property type="match status" value="1"/>
</dbReference>
<dbReference type="PROSITE" id="PS50857">
    <property type="entry name" value="COX2_CUA"/>
    <property type="match status" value="1"/>
</dbReference>
<evidence type="ECO:0000256" key="5">
    <source>
        <dbReference type="ARBA" id="ARBA00022660"/>
    </source>
</evidence>
<dbReference type="InterPro" id="IPR045187">
    <property type="entry name" value="CcO_II"/>
</dbReference>
<comment type="subcellular location">
    <subcellularLocation>
        <location evidence="1">Cell membrane</location>
        <topology evidence="1">Multi-pass membrane protein</topology>
    </subcellularLocation>
</comment>
<keyword evidence="6 12" id="KW-0812">Transmembrane</keyword>
<dbReference type="InterPro" id="IPR011759">
    <property type="entry name" value="Cyt_c_oxidase_su2_TM_dom"/>
</dbReference>
<keyword evidence="5" id="KW-0679">Respiratory chain</keyword>
<feature type="transmembrane region" description="Helical" evidence="12">
    <location>
        <begin position="42"/>
        <end position="63"/>
    </location>
</feature>
<dbReference type="EMBL" id="JAKGBZ010000045">
    <property type="protein sequence ID" value="MCF3948281.1"/>
    <property type="molecule type" value="Genomic_DNA"/>
</dbReference>
<dbReference type="SUPFAM" id="SSF81464">
    <property type="entry name" value="Cytochrome c oxidase subunit II-like, transmembrane region"/>
    <property type="match status" value="1"/>
</dbReference>
<protein>
    <submittedName>
        <fullName evidence="15">Cytochrome c oxidase subunit II</fullName>
    </submittedName>
</protein>
<evidence type="ECO:0000259" key="14">
    <source>
        <dbReference type="PROSITE" id="PS50999"/>
    </source>
</evidence>
<dbReference type="InterPro" id="IPR008972">
    <property type="entry name" value="Cupredoxin"/>
</dbReference>
<dbReference type="CDD" id="cd04212">
    <property type="entry name" value="CuRO_UO_II"/>
    <property type="match status" value="1"/>
</dbReference>
<sequence>MARRAGWMAPLGLGGCSIRQFPLFDPAGPISGAELRFTIIDVVVVLCIILPTTVAICLFMWRYRRSRNAAYDATWSRSIPFEIAMWGIPLAIVALLAYFSLQGTFEVNPYEPGALAHRAAGRRALTINVIATDWQWLFVYPKQHIAMVDDLVIPAGRDIRFRLTSTSVVNDFYIPQLIGMIDVMPGMRTKDITRVRRRGTYEGFSADLSGAGFSWMRFPTHVVSAAAFRDFVAKIQAKHGNLTYARFERLARPTINLDEKPAFFPAVAPHLFGRIVAAALHGKTYTTPEHLTAHMAENARHHAPYLEQAVNRH</sequence>
<evidence type="ECO:0000256" key="8">
    <source>
        <dbReference type="ARBA" id="ARBA00022982"/>
    </source>
</evidence>
<organism evidence="15 16">
    <name type="scientific">Acidiphilium iwatense</name>
    <dbReference type="NCBI Taxonomy" id="768198"/>
    <lineage>
        <taxon>Bacteria</taxon>
        <taxon>Pseudomonadati</taxon>
        <taxon>Pseudomonadota</taxon>
        <taxon>Alphaproteobacteria</taxon>
        <taxon>Acetobacterales</taxon>
        <taxon>Acidocellaceae</taxon>
        <taxon>Acidiphilium</taxon>
    </lineage>
</organism>
<proteinExistence type="inferred from homology"/>
<feature type="domain" description="Cytochrome oxidase subunit II transmembrane region profile" evidence="14">
    <location>
        <begin position="15"/>
        <end position="111"/>
    </location>
</feature>
<dbReference type="PANTHER" id="PTHR22888">
    <property type="entry name" value="CYTOCHROME C OXIDASE, SUBUNIT II"/>
    <property type="match status" value="1"/>
</dbReference>
<keyword evidence="7" id="KW-0732">Signal</keyword>
<keyword evidence="8" id="KW-0249">Electron transport</keyword>
<dbReference type="Gene3D" id="2.60.40.420">
    <property type="entry name" value="Cupredoxins - blue copper proteins"/>
    <property type="match status" value="1"/>
</dbReference>
<feature type="transmembrane region" description="Helical" evidence="12">
    <location>
        <begin position="83"/>
        <end position="101"/>
    </location>
</feature>
<comment type="caution">
    <text evidence="15">The sequence shown here is derived from an EMBL/GenBank/DDBJ whole genome shotgun (WGS) entry which is preliminary data.</text>
</comment>
<dbReference type="PROSITE" id="PS51257">
    <property type="entry name" value="PROKAR_LIPOPROTEIN"/>
    <property type="match status" value="1"/>
</dbReference>
<keyword evidence="10" id="KW-0560">Oxidoreductase</keyword>
<evidence type="ECO:0000256" key="2">
    <source>
        <dbReference type="ARBA" id="ARBA00007866"/>
    </source>
</evidence>
<dbReference type="RefSeq" id="WP_235705566.1">
    <property type="nucleotide sequence ID" value="NZ_JAKGBZ010000045.1"/>
</dbReference>
<evidence type="ECO:0000256" key="4">
    <source>
        <dbReference type="ARBA" id="ARBA00022475"/>
    </source>
</evidence>
<keyword evidence="11 12" id="KW-0472">Membrane</keyword>
<keyword evidence="3" id="KW-0813">Transport</keyword>
<evidence type="ECO:0000256" key="9">
    <source>
        <dbReference type="ARBA" id="ARBA00022989"/>
    </source>
</evidence>
<gene>
    <name evidence="15" type="ORF">L2A60_16530</name>
</gene>
<dbReference type="InterPro" id="IPR036257">
    <property type="entry name" value="Cyt_c_oxidase_su2_TM_sf"/>
</dbReference>
<dbReference type="PROSITE" id="PS50999">
    <property type="entry name" value="COX2_TM"/>
    <property type="match status" value="1"/>
</dbReference>
<accession>A0ABS9E2X6</accession>
<evidence type="ECO:0000256" key="7">
    <source>
        <dbReference type="ARBA" id="ARBA00022729"/>
    </source>
</evidence>
<keyword evidence="16" id="KW-1185">Reference proteome</keyword>
<evidence type="ECO:0000313" key="16">
    <source>
        <dbReference type="Proteomes" id="UP001521209"/>
    </source>
</evidence>
<evidence type="ECO:0000256" key="12">
    <source>
        <dbReference type="SAM" id="Phobius"/>
    </source>
</evidence>